<proteinExistence type="predicted"/>
<organism evidence="2 3">
    <name type="scientific">Phlyctema vagabunda</name>
    <dbReference type="NCBI Taxonomy" id="108571"/>
    <lineage>
        <taxon>Eukaryota</taxon>
        <taxon>Fungi</taxon>
        <taxon>Dikarya</taxon>
        <taxon>Ascomycota</taxon>
        <taxon>Pezizomycotina</taxon>
        <taxon>Leotiomycetes</taxon>
        <taxon>Helotiales</taxon>
        <taxon>Dermateaceae</taxon>
        <taxon>Phlyctema</taxon>
    </lineage>
</organism>
<evidence type="ECO:0000313" key="3">
    <source>
        <dbReference type="Proteomes" id="UP001629113"/>
    </source>
</evidence>
<reference evidence="2 3" key="1">
    <citation type="submission" date="2024-06" db="EMBL/GenBank/DDBJ databases">
        <title>Complete genome of Phlyctema vagabunda strain 19-DSS-EL-015.</title>
        <authorList>
            <person name="Fiorenzani C."/>
        </authorList>
    </citation>
    <scope>NUCLEOTIDE SEQUENCE [LARGE SCALE GENOMIC DNA]</scope>
    <source>
        <strain evidence="2 3">19-DSS-EL-015</strain>
    </source>
</reference>
<protein>
    <submittedName>
        <fullName evidence="2">Uncharacterized protein</fullName>
    </submittedName>
</protein>
<gene>
    <name evidence="2" type="ORF">PVAG01_08859</name>
</gene>
<dbReference type="EMBL" id="JBFCZG010000007">
    <property type="protein sequence ID" value="KAL3420360.1"/>
    <property type="molecule type" value="Genomic_DNA"/>
</dbReference>
<evidence type="ECO:0000313" key="2">
    <source>
        <dbReference type="EMBL" id="KAL3420360.1"/>
    </source>
</evidence>
<sequence length="694" mass="75319">MIMQFSHLCTLSLGVALVSAAPKPPQITFSLDKSGETLFSELKPQSGSNAQVDNCMPVCESVRIPCPPRFQAKNVDSICWTCCLDPENASNAAMTLGNPGESSIETSSTSPSPGLNALMEVCLLACFSEEPRCRDPSYAKQLGDCWTCCTKYGEDEDLSHLTKTLSAPAQSPLQKLTVALQSNHEAIADPCLLICMFEKPETCGENGYSKQFGNCWTCCIKLPEDDSLDIIAKALDASTKNSLQKLSTALQLRTETVEDPCLLICLSEKPETCGDNGYPKKFGGCWTCCIKLPGDEVVNSMFKALDSSTESSINKLGTALQMNSVTTNDACLLICMSEKPTCGPGMYSKQFGECWTCCVGRLRGKNTDSMTKSLKAPTMCSTLALDDSRRRLKSEACLRICLPEEPLCGGNSYPRQLGGCWTCCVETGESDLLSIGNFLQSATGSSTQESAKSMKQHLSSGHCVDACLRTKPPCPWGTESGGFEGCWTCWVFNDLSIKDIYQPLIASPEPAKSESSDVCWRVAFPIEQPCPDGWVSRQLGEIWTCCLDDSKNDDLKLLTLDKHTRDSNSGGPCWAANFPSEPACPEGWKSQKVGDGWTCCADLPDEEDLKVIVPSSQTHKHAALAPCLRICSSYPMKCPRNWERARLGDCWTCCSVDESATEDPSAANNIFKAASQKASDISVTISIEESAKDL</sequence>
<dbReference type="Proteomes" id="UP001629113">
    <property type="component" value="Unassembled WGS sequence"/>
</dbReference>
<feature type="chain" id="PRO_5047365297" evidence="1">
    <location>
        <begin position="21"/>
        <end position="694"/>
    </location>
</feature>
<comment type="caution">
    <text evidence="2">The sequence shown here is derived from an EMBL/GenBank/DDBJ whole genome shotgun (WGS) entry which is preliminary data.</text>
</comment>
<evidence type="ECO:0000256" key="1">
    <source>
        <dbReference type="SAM" id="SignalP"/>
    </source>
</evidence>
<keyword evidence="3" id="KW-1185">Reference proteome</keyword>
<keyword evidence="1" id="KW-0732">Signal</keyword>
<feature type="signal peptide" evidence="1">
    <location>
        <begin position="1"/>
        <end position="20"/>
    </location>
</feature>
<name>A0ABR4PAP1_9HELO</name>
<accession>A0ABR4PAP1</accession>